<feature type="domain" description="Reverse transcriptase" evidence="1">
    <location>
        <begin position="215"/>
        <end position="462"/>
    </location>
</feature>
<dbReference type="PANTHER" id="PTHR19446">
    <property type="entry name" value="REVERSE TRANSCRIPTASES"/>
    <property type="match status" value="1"/>
</dbReference>
<dbReference type="PROSITE" id="PS50878">
    <property type="entry name" value="RT_POL"/>
    <property type="match status" value="1"/>
</dbReference>
<evidence type="ECO:0000259" key="1">
    <source>
        <dbReference type="PROSITE" id="PS50878"/>
    </source>
</evidence>
<sequence>MKLSGRKKPTVRRASAPYGMREKFQAQATVRDTARYIVKWRTCKDEIQRLVKERRGLKKLWKKATEEERDGINLLQDDLKQRLSRLRRAENLRKRRKKKEKARTDFYKHPFKFLKGIFTKEKSGSLKASKEEVEGHLRSIYADELKDQPLLVPTDIPPISPPQHQFDTSPPKLSEVKEAVKKARSASAPGPNGVPYCVYKNAPDVLKLLWRNMRVAWEKQIIPKAWRRAGGVLIPKEKNSTTIEQFRQINLLNVEGKIFFSVLAKRMAKYLNQNHFIDTSIQKAGNAGFSGCLEHTSVIWHQIQTAKKEGKDLHVLFLDLANAFGSVPHSLLWTAFEFFQVPTTITSLVKHYFQDLQFCLTTSDFTTAWQLLEVGIMAGCTISPLAFTMAMELIIRASKWVAGGQRLRQQLPPIRAYMDDITTLTTTVPCTKRLLTKLHQNITWARMKIKPSKCRSISIVKG</sequence>
<evidence type="ECO:0000313" key="2">
    <source>
        <dbReference type="EMBL" id="KAJ8346703.1"/>
    </source>
</evidence>
<dbReference type="OrthoDB" id="8941124at2759"/>
<evidence type="ECO:0000313" key="3">
    <source>
        <dbReference type="Proteomes" id="UP001152622"/>
    </source>
</evidence>
<dbReference type="InterPro" id="IPR043502">
    <property type="entry name" value="DNA/RNA_pol_sf"/>
</dbReference>
<organism evidence="2 3">
    <name type="scientific">Synaphobranchus kaupii</name>
    <name type="common">Kaup's arrowtooth eel</name>
    <dbReference type="NCBI Taxonomy" id="118154"/>
    <lineage>
        <taxon>Eukaryota</taxon>
        <taxon>Metazoa</taxon>
        <taxon>Chordata</taxon>
        <taxon>Craniata</taxon>
        <taxon>Vertebrata</taxon>
        <taxon>Euteleostomi</taxon>
        <taxon>Actinopterygii</taxon>
        <taxon>Neopterygii</taxon>
        <taxon>Teleostei</taxon>
        <taxon>Anguilliformes</taxon>
        <taxon>Synaphobranchidae</taxon>
        <taxon>Synaphobranchus</taxon>
    </lineage>
</organism>
<keyword evidence="3" id="KW-1185">Reference proteome</keyword>
<dbReference type="AlphaFoldDB" id="A0A9Q1IP08"/>
<dbReference type="SUPFAM" id="SSF56672">
    <property type="entry name" value="DNA/RNA polymerases"/>
    <property type="match status" value="1"/>
</dbReference>
<dbReference type="InterPro" id="IPR000477">
    <property type="entry name" value="RT_dom"/>
</dbReference>
<proteinExistence type="predicted"/>
<dbReference type="Pfam" id="PF00078">
    <property type="entry name" value="RVT_1"/>
    <property type="match status" value="1"/>
</dbReference>
<dbReference type="CDD" id="cd01650">
    <property type="entry name" value="RT_nLTR_like"/>
    <property type="match status" value="1"/>
</dbReference>
<comment type="caution">
    <text evidence="2">The sequence shown here is derived from an EMBL/GenBank/DDBJ whole genome shotgun (WGS) entry which is preliminary data.</text>
</comment>
<gene>
    <name evidence="2" type="ORF">SKAU_G00281040</name>
</gene>
<name>A0A9Q1IP08_SYNKA</name>
<dbReference type="Proteomes" id="UP001152622">
    <property type="component" value="Chromosome 11"/>
</dbReference>
<protein>
    <recommendedName>
        <fullName evidence="1">Reverse transcriptase domain-containing protein</fullName>
    </recommendedName>
</protein>
<accession>A0A9Q1IP08</accession>
<dbReference type="EMBL" id="JAINUF010000011">
    <property type="protein sequence ID" value="KAJ8346703.1"/>
    <property type="molecule type" value="Genomic_DNA"/>
</dbReference>
<reference evidence="2" key="1">
    <citation type="journal article" date="2023" name="Science">
        <title>Genome structures resolve the early diversification of teleost fishes.</title>
        <authorList>
            <person name="Parey E."/>
            <person name="Louis A."/>
            <person name="Montfort J."/>
            <person name="Bouchez O."/>
            <person name="Roques C."/>
            <person name="Iampietro C."/>
            <person name="Lluch J."/>
            <person name="Castinel A."/>
            <person name="Donnadieu C."/>
            <person name="Desvignes T."/>
            <person name="Floi Bucao C."/>
            <person name="Jouanno E."/>
            <person name="Wen M."/>
            <person name="Mejri S."/>
            <person name="Dirks R."/>
            <person name="Jansen H."/>
            <person name="Henkel C."/>
            <person name="Chen W.J."/>
            <person name="Zahm M."/>
            <person name="Cabau C."/>
            <person name="Klopp C."/>
            <person name="Thompson A.W."/>
            <person name="Robinson-Rechavi M."/>
            <person name="Braasch I."/>
            <person name="Lecointre G."/>
            <person name="Bobe J."/>
            <person name="Postlethwait J.H."/>
            <person name="Berthelot C."/>
            <person name="Roest Crollius H."/>
            <person name="Guiguen Y."/>
        </authorList>
    </citation>
    <scope>NUCLEOTIDE SEQUENCE</scope>
    <source>
        <strain evidence="2">WJC10195</strain>
    </source>
</reference>